<comment type="caution">
    <text evidence="1">The sequence shown here is derived from an EMBL/GenBank/DDBJ whole genome shotgun (WGS) entry which is preliminary data.</text>
</comment>
<dbReference type="Proteomes" id="UP001500074">
    <property type="component" value="Unassembled WGS sequence"/>
</dbReference>
<evidence type="ECO:0000313" key="1">
    <source>
        <dbReference type="EMBL" id="GAA5177929.1"/>
    </source>
</evidence>
<reference evidence="2" key="1">
    <citation type="journal article" date="2019" name="Int. J. Syst. Evol. Microbiol.">
        <title>The Global Catalogue of Microorganisms (GCM) 10K type strain sequencing project: providing services to taxonomists for standard genome sequencing and annotation.</title>
        <authorList>
            <consortium name="The Broad Institute Genomics Platform"/>
            <consortium name="The Broad Institute Genome Sequencing Center for Infectious Disease"/>
            <person name="Wu L."/>
            <person name="Ma J."/>
        </authorList>
    </citation>
    <scope>NUCLEOTIDE SEQUENCE [LARGE SCALE GENOMIC DNA]</scope>
    <source>
        <strain evidence="2">JCM 18472</strain>
    </source>
</reference>
<gene>
    <name evidence="1" type="ORF">GCM10023342_27150</name>
</gene>
<dbReference type="RefSeq" id="WP_201448212.1">
    <property type="nucleotide sequence ID" value="NZ_BAABKI010000027.1"/>
</dbReference>
<accession>A0ABP9RIR9</accession>
<protein>
    <submittedName>
        <fullName evidence="1">Uncharacterized protein</fullName>
    </submittedName>
</protein>
<dbReference type="EMBL" id="BAABKI010000027">
    <property type="protein sequence ID" value="GAA5177929.1"/>
    <property type="molecule type" value="Genomic_DNA"/>
</dbReference>
<sequence>MQKQARIEPVFDSSDLKETITAWVVIDESQPDNENVVSEHATQDEALRAAERFEQAEH</sequence>
<evidence type="ECO:0000313" key="2">
    <source>
        <dbReference type="Proteomes" id="UP001500074"/>
    </source>
</evidence>
<keyword evidence="2" id="KW-1185">Reference proteome</keyword>
<organism evidence="1 2">
    <name type="scientific">Modicisalibacter zincidurans</name>
    <dbReference type="NCBI Taxonomy" id="1178777"/>
    <lineage>
        <taxon>Bacteria</taxon>
        <taxon>Pseudomonadati</taxon>
        <taxon>Pseudomonadota</taxon>
        <taxon>Gammaproteobacteria</taxon>
        <taxon>Oceanospirillales</taxon>
        <taxon>Halomonadaceae</taxon>
        <taxon>Modicisalibacter</taxon>
    </lineage>
</organism>
<name>A0ABP9RIR9_9GAMM</name>
<proteinExistence type="predicted"/>